<reference evidence="1" key="1">
    <citation type="submission" date="2022-11" db="EMBL/GenBank/DDBJ databases">
        <authorList>
            <person name="Petersen C."/>
        </authorList>
    </citation>
    <scope>NUCLEOTIDE SEQUENCE</scope>
    <source>
        <strain evidence="1">IBT 30069</strain>
    </source>
</reference>
<evidence type="ECO:0000313" key="2">
    <source>
        <dbReference type="Proteomes" id="UP001149165"/>
    </source>
</evidence>
<accession>A0A9W9EKM8</accession>
<name>A0A9W9EKM8_9EURO</name>
<comment type="caution">
    <text evidence="1">The sequence shown here is derived from an EMBL/GenBank/DDBJ whole genome shotgun (WGS) entry which is preliminary data.</text>
</comment>
<keyword evidence="2" id="KW-1185">Reference proteome</keyword>
<sequence length="99" mass="11594">MALSQKLTESRKGQYEYKFREWGLKKYPMGAAEWKYIKRQMETRKRESGKDSEVYINGVLQSPKKVRYEIGRQGFESTIAKFQEGLSCIEPFFLDPVSG</sequence>
<dbReference type="OrthoDB" id="4368244at2759"/>
<dbReference type="AlphaFoldDB" id="A0A9W9EKM8"/>
<proteinExistence type="predicted"/>
<gene>
    <name evidence="1" type="ORF">N7456_012970</name>
</gene>
<protein>
    <submittedName>
        <fullName evidence="1">Ankyrin repeat-containing domain protein</fullName>
    </submittedName>
</protein>
<evidence type="ECO:0000313" key="1">
    <source>
        <dbReference type="EMBL" id="KAJ5083543.1"/>
    </source>
</evidence>
<dbReference type="Proteomes" id="UP001149165">
    <property type="component" value="Unassembled WGS sequence"/>
</dbReference>
<reference evidence="1" key="2">
    <citation type="journal article" date="2023" name="IMA Fungus">
        <title>Comparative genomic study of the Penicillium genus elucidates a diverse pangenome and 15 lateral gene transfer events.</title>
        <authorList>
            <person name="Petersen C."/>
            <person name="Sorensen T."/>
            <person name="Nielsen M.R."/>
            <person name="Sondergaard T.E."/>
            <person name="Sorensen J.L."/>
            <person name="Fitzpatrick D.A."/>
            <person name="Frisvad J.C."/>
            <person name="Nielsen K.L."/>
        </authorList>
    </citation>
    <scope>NUCLEOTIDE SEQUENCE</scope>
    <source>
        <strain evidence="1">IBT 30069</strain>
    </source>
</reference>
<organism evidence="1 2">
    <name type="scientific">Penicillium angulare</name>
    <dbReference type="NCBI Taxonomy" id="116970"/>
    <lineage>
        <taxon>Eukaryota</taxon>
        <taxon>Fungi</taxon>
        <taxon>Dikarya</taxon>
        <taxon>Ascomycota</taxon>
        <taxon>Pezizomycotina</taxon>
        <taxon>Eurotiomycetes</taxon>
        <taxon>Eurotiomycetidae</taxon>
        <taxon>Eurotiales</taxon>
        <taxon>Aspergillaceae</taxon>
        <taxon>Penicillium</taxon>
    </lineage>
</organism>
<dbReference type="EMBL" id="JAPQKH010000008">
    <property type="protein sequence ID" value="KAJ5083543.1"/>
    <property type="molecule type" value="Genomic_DNA"/>
</dbReference>